<protein>
    <recommendedName>
        <fullName evidence="3">Histidine-specific methyltransferase SAM-dependent domain-containing protein</fullName>
    </recommendedName>
</protein>
<evidence type="ECO:0000313" key="4">
    <source>
        <dbReference type="EMBL" id="BAY54036.1"/>
    </source>
</evidence>
<sequence>MIATQKNSQPDRFRWIPLSKSIPQADTGEEVIQGLAGNPKTLPCRYFYDDRGSQLFEQICDTPEYYPTRTEQGILERYAPEIVKLTGNCELIELGSGSSRKTRVLLEAYGQLEQPLYYFPIDVSEGILRSTALDLLNQYPTLRVCGLAGTYEQALAELPSSELENRMLIFLGSTLGNLDQSERDRFLTQIQHALKPGEFFLLGVDLQKSVDLLEAAYNDAQEVTAAFNLNILQHLNQQFQGNFDLTQFQHLAFYNPVEDRIEMHLQSLINQIVKLDALNYQVALQVGETIRTELSHKFHLPILELELEHHALHPLQIWTDARSHFGVLLCQRQCTSLDCP</sequence>
<accession>A0A1Z4JBB2</accession>
<dbReference type="PANTHER" id="PTHR43397">
    <property type="entry name" value="ERGOTHIONEINE BIOSYNTHESIS PROTEIN 1"/>
    <property type="match status" value="1"/>
</dbReference>
<dbReference type="InterPro" id="IPR017804">
    <property type="entry name" value="MeTrfase_EgtD-like"/>
</dbReference>
<dbReference type="GO" id="GO:0008168">
    <property type="term" value="F:methyltransferase activity"/>
    <property type="evidence" value="ECO:0007669"/>
    <property type="project" value="UniProtKB-KW"/>
</dbReference>
<keyword evidence="1" id="KW-0489">Methyltransferase</keyword>
<name>A0A1Z4JBB2_LEPBY</name>
<dbReference type="InterPro" id="IPR019257">
    <property type="entry name" value="MeTrfase_dom"/>
</dbReference>
<dbReference type="PANTHER" id="PTHR43397:SF1">
    <property type="entry name" value="ERGOTHIONEINE BIOSYNTHESIS PROTEIN 1"/>
    <property type="match status" value="1"/>
</dbReference>
<dbReference type="SUPFAM" id="SSF53335">
    <property type="entry name" value="S-adenosyl-L-methionine-dependent methyltransferases"/>
    <property type="match status" value="1"/>
</dbReference>
<evidence type="ECO:0000313" key="5">
    <source>
        <dbReference type="Proteomes" id="UP000217895"/>
    </source>
</evidence>
<evidence type="ECO:0000256" key="1">
    <source>
        <dbReference type="ARBA" id="ARBA00022603"/>
    </source>
</evidence>
<keyword evidence="5" id="KW-1185">Reference proteome</keyword>
<dbReference type="Pfam" id="PF10017">
    <property type="entry name" value="Methyltransf_33"/>
    <property type="match status" value="1"/>
</dbReference>
<evidence type="ECO:0000256" key="2">
    <source>
        <dbReference type="ARBA" id="ARBA00022679"/>
    </source>
</evidence>
<dbReference type="NCBIfam" id="TIGR03438">
    <property type="entry name" value="egtD_ergothio"/>
    <property type="match status" value="1"/>
</dbReference>
<evidence type="ECO:0000259" key="3">
    <source>
        <dbReference type="Pfam" id="PF10017"/>
    </source>
</evidence>
<keyword evidence="2" id="KW-0808">Transferase</keyword>
<dbReference type="PIRSF" id="PIRSF018005">
    <property type="entry name" value="UCP018005"/>
    <property type="match status" value="1"/>
</dbReference>
<organism evidence="4 5">
    <name type="scientific">Leptolyngbya boryana NIES-2135</name>
    <dbReference type="NCBI Taxonomy" id="1973484"/>
    <lineage>
        <taxon>Bacteria</taxon>
        <taxon>Bacillati</taxon>
        <taxon>Cyanobacteriota</taxon>
        <taxon>Cyanophyceae</taxon>
        <taxon>Leptolyngbyales</taxon>
        <taxon>Leptolyngbyaceae</taxon>
        <taxon>Leptolyngbya group</taxon>
        <taxon>Leptolyngbya</taxon>
    </lineage>
</organism>
<proteinExistence type="predicted"/>
<dbReference type="InterPro" id="IPR029063">
    <property type="entry name" value="SAM-dependent_MTases_sf"/>
</dbReference>
<feature type="domain" description="Histidine-specific methyltransferase SAM-dependent" evidence="3">
    <location>
        <begin position="29"/>
        <end position="331"/>
    </location>
</feature>
<dbReference type="AlphaFoldDB" id="A0A1Z4JBB2"/>
<dbReference type="InterPro" id="IPR051128">
    <property type="entry name" value="EgtD_Methyltrsf_superfamily"/>
</dbReference>
<gene>
    <name evidence="4" type="ORF">NIES2135_08490</name>
</gene>
<dbReference type="InterPro" id="IPR035094">
    <property type="entry name" value="EgtD"/>
</dbReference>
<dbReference type="Proteomes" id="UP000217895">
    <property type="component" value="Chromosome"/>
</dbReference>
<dbReference type="GO" id="GO:0032259">
    <property type="term" value="P:methylation"/>
    <property type="evidence" value="ECO:0007669"/>
    <property type="project" value="UniProtKB-KW"/>
</dbReference>
<dbReference type="EMBL" id="AP018203">
    <property type="protein sequence ID" value="BAY54036.1"/>
    <property type="molecule type" value="Genomic_DNA"/>
</dbReference>
<reference evidence="4 5" key="1">
    <citation type="submission" date="2017-06" db="EMBL/GenBank/DDBJ databases">
        <title>Genome sequencing of cyanobaciteial culture collection at National Institute for Environmental Studies (NIES).</title>
        <authorList>
            <person name="Hirose Y."/>
            <person name="Shimura Y."/>
            <person name="Fujisawa T."/>
            <person name="Nakamura Y."/>
            <person name="Kawachi M."/>
        </authorList>
    </citation>
    <scope>NUCLEOTIDE SEQUENCE [LARGE SCALE GENOMIC DNA]</scope>
    <source>
        <strain evidence="4 5">NIES-2135</strain>
    </source>
</reference>
<dbReference type="Gene3D" id="3.40.50.150">
    <property type="entry name" value="Vaccinia Virus protein VP39"/>
    <property type="match status" value="1"/>
</dbReference>